<dbReference type="AlphaFoldDB" id="A0A6S7K5F7"/>
<feature type="compositionally biased region" description="Basic and acidic residues" evidence="1">
    <location>
        <begin position="219"/>
        <end position="230"/>
    </location>
</feature>
<name>A0A6S7K5F7_PARCT</name>
<dbReference type="Proteomes" id="UP001152795">
    <property type="component" value="Unassembled WGS sequence"/>
</dbReference>
<sequence>MAGVRENCHKVYCFPIYPREDGHITEINALNNKNLGSRAQLCAAFYHVYNSPCLDDNCIVENQPRKVVALVKFEDAREDLVYQARYTNCYVNKNHAENFFDCDIRHGVLTAKTNQSCCDILKRIYYDILQPKRIRLRIKITHALRLERQQRGDNEEQLHKNARAGIQELIQSGITVSGMEENDWKYLFSMMDDEDGPKDDEDEPKDNENEPTDDEDDKDDPKYNEQRQYLDSEIRETLTYIF</sequence>
<protein>
    <submittedName>
        <fullName evidence="2">Uncharacterized protein</fullName>
    </submittedName>
</protein>
<dbReference type="EMBL" id="CACRXK020024514">
    <property type="protein sequence ID" value="CAB4038728.1"/>
    <property type="molecule type" value="Genomic_DNA"/>
</dbReference>
<comment type="caution">
    <text evidence="2">The sequence shown here is derived from an EMBL/GenBank/DDBJ whole genome shotgun (WGS) entry which is preliminary data.</text>
</comment>
<feature type="region of interest" description="Disordered" evidence="1">
    <location>
        <begin position="190"/>
        <end position="230"/>
    </location>
</feature>
<evidence type="ECO:0000256" key="1">
    <source>
        <dbReference type="SAM" id="MobiDB-lite"/>
    </source>
</evidence>
<keyword evidence="3" id="KW-1185">Reference proteome</keyword>
<evidence type="ECO:0000313" key="2">
    <source>
        <dbReference type="EMBL" id="CAB4038728.1"/>
    </source>
</evidence>
<organism evidence="2 3">
    <name type="scientific">Paramuricea clavata</name>
    <name type="common">Red gorgonian</name>
    <name type="synonym">Violescent sea-whip</name>
    <dbReference type="NCBI Taxonomy" id="317549"/>
    <lineage>
        <taxon>Eukaryota</taxon>
        <taxon>Metazoa</taxon>
        <taxon>Cnidaria</taxon>
        <taxon>Anthozoa</taxon>
        <taxon>Octocorallia</taxon>
        <taxon>Malacalcyonacea</taxon>
        <taxon>Plexauridae</taxon>
        <taxon>Paramuricea</taxon>
    </lineage>
</organism>
<evidence type="ECO:0000313" key="3">
    <source>
        <dbReference type="Proteomes" id="UP001152795"/>
    </source>
</evidence>
<reference evidence="2" key="1">
    <citation type="submission" date="2020-04" db="EMBL/GenBank/DDBJ databases">
        <authorList>
            <person name="Alioto T."/>
            <person name="Alioto T."/>
            <person name="Gomez Garrido J."/>
        </authorList>
    </citation>
    <scope>NUCLEOTIDE SEQUENCE</scope>
    <source>
        <strain evidence="2">A484AB</strain>
    </source>
</reference>
<proteinExistence type="predicted"/>
<accession>A0A6S7K5F7</accession>
<gene>
    <name evidence="2" type="ORF">PACLA_8A009372</name>
</gene>
<feature type="compositionally biased region" description="Acidic residues" evidence="1">
    <location>
        <begin position="191"/>
        <end position="218"/>
    </location>
</feature>